<dbReference type="KEGG" id="dwd:DSCW_54230"/>
<dbReference type="SUPFAM" id="SSF52833">
    <property type="entry name" value="Thioredoxin-like"/>
    <property type="match status" value="1"/>
</dbReference>
<proteinExistence type="predicted"/>
<dbReference type="Gene3D" id="3.40.30.10">
    <property type="entry name" value="Glutaredoxin"/>
    <property type="match status" value="1"/>
</dbReference>
<dbReference type="GO" id="GO:0016491">
    <property type="term" value="F:oxidoreductase activity"/>
    <property type="evidence" value="ECO:0007669"/>
    <property type="project" value="InterPro"/>
</dbReference>
<accession>A0A5K7Z851</accession>
<dbReference type="InterPro" id="IPR001853">
    <property type="entry name" value="DSBA-like_thioredoxin_dom"/>
</dbReference>
<dbReference type="EMBL" id="AP021875">
    <property type="protein sequence ID" value="BBO78006.1"/>
    <property type="molecule type" value="Genomic_DNA"/>
</dbReference>
<sequence length="151" mass="17246">MDIPAILDRLMRVARELNLPFGDRQMTYNSRLAQELGKWAEDQGRGDAFHMAVFLAYFHRGENIALPEILVRICEGVGLDPAAARKVLDRRTYREAVDRDWQRCREMEITVVPTFMVGDRRLVGALSYEALESMLTSAGVIRRSSSNNESR</sequence>
<dbReference type="InterPro" id="IPR036249">
    <property type="entry name" value="Thioredoxin-like_sf"/>
</dbReference>
<feature type="domain" description="DSBA-like thioredoxin" evidence="1">
    <location>
        <begin position="6"/>
        <end position="135"/>
    </location>
</feature>
<reference evidence="2 3" key="1">
    <citation type="submission" date="2019-11" db="EMBL/GenBank/DDBJ databases">
        <title>Comparative genomics of hydrocarbon-degrading Desulfosarcina strains.</title>
        <authorList>
            <person name="Watanabe M."/>
            <person name="Kojima H."/>
            <person name="Fukui M."/>
        </authorList>
    </citation>
    <scope>NUCLEOTIDE SEQUENCE [LARGE SCALE GENOMIC DNA]</scope>
    <source>
        <strain evidence="2 3">PP31</strain>
    </source>
</reference>
<gene>
    <name evidence="2" type="ORF">DSCW_54230</name>
</gene>
<dbReference type="PANTHER" id="PTHR13887">
    <property type="entry name" value="GLUTATHIONE S-TRANSFERASE KAPPA"/>
    <property type="match status" value="1"/>
</dbReference>
<dbReference type="AlphaFoldDB" id="A0A5K7Z851"/>
<evidence type="ECO:0000313" key="3">
    <source>
        <dbReference type="Proteomes" id="UP000427769"/>
    </source>
</evidence>
<dbReference type="Pfam" id="PF01323">
    <property type="entry name" value="DSBA"/>
    <property type="match status" value="1"/>
</dbReference>
<protein>
    <recommendedName>
        <fullName evidence="1">DSBA-like thioredoxin domain-containing protein</fullName>
    </recommendedName>
</protein>
<name>A0A5K7Z851_9BACT</name>
<evidence type="ECO:0000313" key="2">
    <source>
        <dbReference type="EMBL" id="BBO78006.1"/>
    </source>
</evidence>
<keyword evidence="3" id="KW-1185">Reference proteome</keyword>
<evidence type="ECO:0000259" key="1">
    <source>
        <dbReference type="Pfam" id="PF01323"/>
    </source>
</evidence>
<dbReference type="PANTHER" id="PTHR13887:SF41">
    <property type="entry name" value="THIOREDOXIN SUPERFAMILY PROTEIN"/>
    <property type="match status" value="1"/>
</dbReference>
<organism evidence="2 3">
    <name type="scientific">Desulfosarcina widdelii</name>
    <dbReference type="NCBI Taxonomy" id="947919"/>
    <lineage>
        <taxon>Bacteria</taxon>
        <taxon>Pseudomonadati</taxon>
        <taxon>Thermodesulfobacteriota</taxon>
        <taxon>Desulfobacteria</taxon>
        <taxon>Desulfobacterales</taxon>
        <taxon>Desulfosarcinaceae</taxon>
        <taxon>Desulfosarcina</taxon>
    </lineage>
</organism>
<dbReference type="Proteomes" id="UP000427769">
    <property type="component" value="Chromosome"/>
</dbReference>